<dbReference type="Proteomes" id="UP000199754">
    <property type="component" value="Chromosome"/>
</dbReference>
<dbReference type="AlphaFoldDB" id="A0A221K4T3"/>
<evidence type="ECO:0000313" key="2">
    <source>
        <dbReference type="EMBL" id="ASM73890.1"/>
    </source>
</evidence>
<dbReference type="KEGG" id="spse:SULPSESMR1_03113"/>
<dbReference type="OrthoDB" id="4762429at2"/>
<keyword evidence="3" id="KW-1185">Reference proteome</keyword>
<gene>
    <name evidence="2" type="ORF">SULPSESMR1_03113</name>
</gene>
<dbReference type="RefSeq" id="WP_089421657.1">
    <property type="nucleotide sequence ID" value="NZ_CP022415.1"/>
</dbReference>
<organism evidence="2 3">
    <name type="scientific">Pseudosulfitobacter pseudonitzschiae</name>
    <dbReference type="NCBI Taxonomy" id="1402135"/>
    <lineage>
        <taxon>Bacteria</taxon>
        <taxon>Pseudomonadati</taxon>
        <taxon>Pseudomonadota</taxon>
        <taxon>Alphaproteobacteria</taxon>
        <taxon>Rhodobacterales</taxon>
        <taxon>Roseobacteraceae</taxon>
        <taxon>Pseudosulfitobacter</taxon>
    </lineage>
</organism>
<protein>
    <submittedName>
        <fullName evidence="2">P63C domain protein</fullName>
    </submittedName>
</protein>
<proteinExistence type="predicted"/>
<name>A0A221K4T3_9RHOB</name>
<sequence>MAKIPEKIDPIDAAFEDVVDAVAPKADNGKMKAPTPLPAFDMPDEVPVAIVKGKMSIADVEIDCVVLADETRLISDRGVSKAMGTKRGGSHWLRKKEDGALNLPPYLSANNLRPFIPNDLIYILTHPVQYKATKSGAIGNGLLATAFPKVLRVWQEAYDAGALKPVQYHIGQQAKRLLEGLDEVAIVALIDEATGYQEIRRHDALQQILSAYVLPEHRPYLQSVPKEFFDELYRVYGWERRSDNRGPRYAGKLLRQLIYEQLPDPVLPQLDKENPTDSNYQRKRKHFQHLTVDVGKNHLQSQLAGVMALLRASPANNPSAFKALFKRAYGDQMEFDLGED</sequence>
<evidence type="ECO:0000259" key="1">
    <source>
        <dbReference type="Pfam" id="PF10546"/>
    </source>
</evidence>
<reference evidence="2 3" key="1">
    <citation type="submission" date="2017-07" db="EMBL/GenBank/DDBJ databases">
        <title>Genome Sequence of Sulfitobacter pseudonitzschiae Strain SMR1 Isolated from a culture of the Diatom Skeletonema marinoi.</title>
        <authorList>
            <person name="Topel M."/>
            <person name="Pinder M.I.M."/>
            <person name="Johansson O.N."/>
            <person name="Kourtchenko O."/>
            <person name="Godhe A."/>
            <person name="Clarke A.K."/>
        </authorList>
    </citation>
    <scope>NUCLEOTIDE SEQUENCE [LARGE SCALE GENOMIC DNA]</scope>
    <source>
        <strain evidence="2 3">SMR1</strain>
    </source>
</reference>
<accession>A0A221K4T3</accession>
<dbReference type="Pfam" id="PF10546">
    <property type="entry name" value="P63C"/>
    <property type="match status" value="1"/>
</dbReference>
<feature type="domain" description="Bacteriophage Mx8 p63 C-terminal" evidence="1">
    <location>
        <begin position="208"/>
        <end position="299"/>
    </location>
</feature>
<dbReference type="InterPro" id="IPR018874">
    <property type="entry name" value="Phage_Mx8_p63_C"/>
</dbReference>
<evidence type="ECO:0000313" key="3">
    <source>
        <dbReference type="Proteomes" id="UP000199754"/>
    </source>
</evidence>
<dbReference type="EMBL" id="CP022415">
    <property type="protein sequence ID" value="ASM73890.1"/>
    <property type="molecule type" value="Genomic_DNA"/>
</dbReference>